<evidence type="ECO:0000313" key="2">
    <source>
        <dbReference type="EMBL" id="MBW8186348.1"/>
    </source>
</evidence>
<dbReference type="EMBL" id="JAHZST010000025">
    <property type="protein sequence ID" value="MBW8186348.1"/>
    <property type="molecule type" value="Genomic_DNA"/>
</dbReference>
<evidence type="ECO:0000256" key="1">
    <source>
        <dbReference type="SAM" id="SignalP"/>
    </source>
</evidence>
<feature type="signal peptide" evidence="1">
    <location>
        <begin position="1"/>
        <end position="19"/>
    </location>
</feature>
<accession>A0ABS7E9I3</accession>
<comment type="caution">
    <text evidence="2">The sequence shown here is derived from an EMBL/GenBank/DDBJ whole genome shotgun (WGS) entry which is preliminary data.</text>
</comment>
<evidence type="ECO:0000313" key="3">
    <source>
        <dbReference type="Proteomes" id="UP001195963"/>
    </source>
</evidence>
<sequence>MLKRNLISLVILIFLSVLAGGCNSKPKYKKLPVPNDVYDLDACMIYTYDYDTCTETVLRNAKIEAKKRKEGLSASYQFFSNYRMLELFYTTAPQVNHKGEYTPYGRFEFVDTSFVDEQSVYLSFSHPSYAYDLLLAVPAEFNLRQVRRSDALRQFITCGALHKPIESKSGKQIYLVTRIDCE</sequence>
<organism evidence="2 3">
    <name type="scientific">Shewanella nanhaiensis</name>
    <dbReference type="NCBI Taxonomy" id="2864872"/>
    <lineage>
        <taxon>Bacteria</taxon>
        <taxon>Pseudomonadati</taxon>
        <taxon>Pseudomonadota</taxon>
        <taxon>Gammaproteobacteria</taxon>
        <taxon>Alteromonadales</taxon>
        <taxon>Shewanellaceae</taxon>
        <taxon>Shewanella</taxon>
    </lineage>
</organism>
<proteinExistence type="predicted"/>
<reference evidence="2 3" key="1">
    <citation type="submission" date="2021-07" db="EMBL/GenBank/DDBJ databases">
        <title>Shewanella sp. nov, isolated from SCS.</title>
        <authorList>
            <person name="Cao W.R."/>
        </authorList>
    </citation>
    <scope>NUCLEOTIDE SEQUENCE [LARGE SCALE GENOMIC DNA]</scope>
    <source>
        <strain evidence="2 3">NR704-98</strain>
    </source>
</reference>
<dbReference type="Proteomes" id="UP001195963">
    <property type="component" value="Unassembled WGS sequence"/>
</dbReference>
<name>A0ABS7E9I3_9GAMM</name>
<feature type="chain" id="PRO_5045757894" description="Lipoprotein" evidence="1">
    <location>
        <begin position="20"/>
        <end position="182"/>
    </location>
</feature>
<keyword evidence="3" id="KW-1185">Reference proteome</keyword>
<dbReference type="RefSeq" id="WP_220111646.1">
    <property type="nucleotide sequence ID" value="NZ_JAHZST010000025.1"/>
</dbReference>
<evidence type="ECO:0008006" key="4">
    <source>
        <dbReference type="Google" id="ProtNLM"/>
    </source>
</evidence>
<dbReference type="PROSITE" id="PS51257">
    <property type="entry name" value="PROKAR_LIPOPROTEIN"/>
    <property type="match status" value="1"/>
</dbReference>
<keyword evidence="1" id="KW-0732">Signal</keyword>
<gene>
    <name evidence="2" type="ORF">K0625_22240</name>
</gene>
<protein>
    <recommendedName>
        <fullName evidence="4">Lipoprotein</fullName>
    </recommendedName>
</protein>